<accession>A0AAV4MAT6</accession>
<proteinExistence type="predicted"/>
<name>A0AAV4MAT6_CAEEX</name>
<comment type="caution">
    <text evidence="1">The sequence shown here is derived from an EMBL/GenBank/DDBJ whole genome shotgun (WGS) entry which is preliminary data.</text>
</comment>
<evidence type="ECO:0008006" key="3">
    <source>
        <dbReference type="Google" id="ProtNLM"/>
    </source>
</evidence>
<dbReference type="Proteomes" id="UP001054945">
    <property type="component" value="Unassembled WGS sequence"/>
</dbReference>
<evidence type="ECO:0000313" key="2">
    <source>
        <dbReference type="Proteomes" id="UP001054945"/>
    </source>
</evidence>
<organism evidence="1 2">
    <name type="scientific">Caerostris extrusa</name>
    <name type="common">Bark spider</name>
    <name type="synonym">Caerostris bankana</name>
    <dbReference type="NCBI Taxonomy" id="172846"/>
    <lineage>
        <taxon>Eukaryota</taxon>
        <taxon>Metazoa</taxon>
        <taxon>Ecdysozoa</taxon>
        <taxon>Arthropoda</taxon>
        <taxon>Chelicerata</taxon>
        <taxon>Arachnida</taxon>
        <taxon>Araneae</taxon>
        <taxon>Araneomorphae</taxon>
        <taxon>Entelegynae</taxon>
        <taxon>Araneoidea</taxon>
        <taxon>Araneidae</taxon>
        <taxon>Caerostris</taxon>
    </lineage>
</organism>
<evidence type="ECO:0000313" key="1">
    <source>
        <dbReference type="EMBL" id="GIX69577.1"/>
    </source>
</evidence>
<keyword evidence="2" id="KW-1185">Reference proteome</keyword>
<sequence length="189" mass="20388">MVTSPLPDANHDKANSLLRLLWPVATIAVTEFDVPRDDLFLDEAGQLLKSLLSDSAGQLFMSLLSDSAAQLIKSLLGDSAGQLIMSLLGDSAGQLFMSLLSDSAGQLIMSLLGDSAGQLFMSLLSDSVGQLIMSQVRQARLSKTFPKSFAQHSKNTSFRYESRTTNCRLPSKYAPQQRPLCSGFNLAAT</sequence>
<dbReference type="AlphaFoldDB" id="A0AAV4MAT6"/>
<reference evidence="1 2" key="1">
    <citation type="submission" date="2021-06" db="EMBL/GenBank/DDBJ databases">
        <title>Caerostris extrusa draft genome.</title>
        <authorList>
            <person name="Kono N."/>
            <person name="Arakawa K."/>
        </authorList>
    </citation>
    <scope>NUCLEOTIDE SEQUENCE [LARGE SCALE GENOMIC DNA]</scope>
</reference>
<protein>
    <recommendedName>
        <fullName evidence="3">DUF937 domain-containing protein</fullName>
    </recommendedName>
</protein>
<dbReference type="EMBL" id="BPLR01019598">
    <property type="protein sequence ID" value="GIX69577.1"/>
    <property type="molecule type" value="Genomic_DNA"/>
</dbReference>
<gene>
    <name evidence="1" type="ORF">CEXT_301251</name>
</gene>